<evidence type="ECO:0000256" key="2">
    <source>
        <dbReference type="ARBA" id="ARBA00022840"/>
    </source>
</evidence>
<dbReference type="GO" id="GO:0005524">
    <property type="term" value="F:ATP binding"/>
    <property type="evidence" value="ECO:0007669"/>
    <property type="project" value="UniProtKB-KW"/>
</dbReference>
<keyword evidence="4" id="KW-1185">Reference proteome</keyword>
<evidence type="ECO:0000313" key="4">
    <source>
        <dbReference type="Proteomes" id="UP000447434"/>
    </source>
</evidence>
<dbReference type="PANTHER" id="PTHR46008:SF2">
    <property type="entry name" value="LEAF RUST 10 DISEASE-RESISTANCE LOCUS RECEPTOR-LIKE PROTEIN KINASE-LIKE 1.4"/>
    <property type="match status" value="1"/>
</dbReference>
<dbReference type="SUPFAM" id="SSF56112">
    <property type="entry name" value="Protein kinase-like (PK-like)"/>
    <property type="match status" value="1"/>
</dbReference>
<dbReference type="Proteomes" id="UP000447434">
    <property type="component" value="Chromosome 10"/>
</dbReference>
<keyword evidence="3" id="KW-0418">Kinase</keyword>
<dbReference type="Gene3D" id="1.10.510.10">
    <property type="entry name" value="Transferase(Phosphotransferase) domain 1"/>
    <property type="match status" value="1"/>
</dbReference>
<keyword evidence="3" id="KW-0808">Transferase</keyword>
<keyword evidence="2" id="KW-0067">ATP-binding</keyword>
<gene>
    <name evidence="3" type="ORF">Lalb_Chr10g0091411</name>
</gene>
<sequence>MCQLLLKEDYQCYKLIDKSDVYSFGVVLIEIISSLQAVDVNRHRNDVNLANMAVNNYIGKTNPNQLKIKPKYPQR</sequence>
<keyword evidence="1" id="KW-0547">Nucleotide-binding</keyword>
<dbReference type="AlphaFoldDB" id="A0A6A4PUB5"/>
<accession>A0A6A4PUB5</accession>
<dbReference type="OrthoDB" id="4062651at2759"/>
<proteinExistence type="predicted"/>
<evidence type="ECO:0000256" key="1">
    <source>
        <dbReference type="ARBA" id="ARBA00022741"/>
    </source>
</evidence>
<evidence type="ECO:0000313" key="3">
    <source>
        <dbReference type="EMBL" id="KAE9604896.1"/>
    </source>
</evidence>
<dbReference type="InterPro" id="IPR011009">
    <property type="entry name" value="Kinase-like_dom_sf"/>
</dbReference>
<comment type="caution">
    <text evidence="3">The sequence shown here is derived from an EMBL/GenBank/DDBJ whole genome shotgun (WGS) entry which is preliminary data.</text>
</comment>
<dbReference type="GO" id="GO:0016301">
    <property type="term" value="F:kinase activity"/>
    <property type="evidence" value="ECO:0007669"/>
    <property type="project" value="UniProtKB-KW"/>
</dbReference>
<name>A0A6A4PUB5_LUPAL</name>
<dbReference type="PANTHER" id="PTHR46008">
    <property type="entry name" value="LEAF RUST 10 DISEASE-RESISTANCE LOCUS RECEPTOR-LIKE PROTEIN KINASE-LIKE 1.4"/>
    <property type="match status" value="1"/>
</dbReference>
<reference evidence="4" key="1">
    <citation type="journal article" date="2020" name="Nat. Commun.">
        <title>Genome sequence of the cluster root forming white lupin.</title>
        <authorList>
            <person name="Hufnagel B."/>
            <person name="Marques A."/>
            <person name="Soriano A."/>
            <person name="Marques L."/>
            <person name="Divol F."/>
            <person name="Doumas P."/>
            <person name="Sallet E."/>
            <person name="Mancinotti D."/>
            <person name="Carrere S."/>
            <person name="Marande W."/>
            <person name="Arribat S."/>
            <person name="Keller J."/>
            <person name="Huneau C."/>
            <person name="Blein T."/>
            <person name="Aime D."/>
            <person name="Laguerre M."/>
            <person name="Taylor J."/>
            <person name="Schubert V."/>
            <person name="Nelson M."/>
            <person name="Geu-Flores F."/>
            <person name="Crespi M."/>
            <person name="Gallardo-Guerrero K."/>
            <person name="Delaux P.-M."/>
            <person name="Salse J."/>
            <person name="Berges H."/>
            <person name="Guyot R."/>
            <person name="Gouzy J."/>
            <person name="Peret B."/>
        </authorList>
    </citation>
    <scope>NUCLEOTIDE SEQUENCE [LARGE SCALE GENOMIC DNA]</scope>
    <source>
        <strain evidence="4">cv. Amiga</strain>
    </source>
</reference>
<dbReference type="EMBL" id="WOCE01000010">
    <property type="protein sequence ID" value="KAE9604896.1"/>
    <property type="molecule type" value="Genomic_DNA"/>
</dbReference>
<organism evidence="3 4">
    <name type="scientific">Lupinus albus</name>
    <name type="common">White lupine</name>
    <name type="synonym">Lupinus termis</name>
    <dbReference type="NCBI Taxonomy" id="3870"/>
    <lineage>
        <taxon>Eukaryota</taxon>
        <taxon>Viridiplantae</taxon>
        <taxon>Streptophyta</taxon>
        <taxon>Embryophyta</taxon>
        <taxon>Tracheophyta</taxon>
        <taxon>Spermatophyta</taxon>
        <taxon>Magnoliopsida</taxon>
        <taxon>eudicotyledons</taxon>
        <taxon>Gunneridae</taxon>
        <taxon>Pentapetalae</taxon>
        <taxon>rosids</taxon>
        <taxon>fabids</taxon>
        <taxon>Fabales</taxon>
        <taxon>Fabaceae</taxon>
        <taxon>Papilionoideae</taxon>
        <taxon>50 kb inversion clade</taxon>
        <taxon>genistoids sensu lato</taxon>
        <taxon>core genistoids</taxon>
        <taxon>Genisteae</taxon>
        <taxon>Lupinus</taxon>
    </lineage>
</organism>
<protein>
    <submittedName>
        <fullName evidence="3">Putative transferase, protein kinase RLK-Pelle-WAK-LRK10L-1 family</fullName>
    </submittedName>
</protein>